<reference evidence="8 9" key="1">
    <citation type="submission" date="2019-07" db="EMBL/GenBank/DDBJ databases">
        <title>Genomic Encyclopedia of Type Strains, Phase IV (KMG-IV): sequencing the most valuable type-strain genomes for metagenomic binning, comparative biology and taxonomic classification.</title>
        <authorList>
            <person name="Goeker M."/>
        </authorList>
    </citation>
    <scope>NUCLEOTIDE SEQUENCE [LARGE SCALE GENOMIC DNA]</scope>
    <source>
        <strain evidence="8 9">SS015</strain>
    </source>
</reference>
<keyword evidence="6" id="KW-0238">DNA-binding</keyword>
<dbReference type="PANTHER" id="PTHR12835:SF5">
    <property type="entry name" value="BIOTIN--PROTEIN LIGASE"/>
    <property type="match status" value="1"/>
</dbReference>
<comment type="caution">
    <text evidence="6">Lacks conserved residue(s) required for the propagation of feature annotation.</text>
</comment>
<dbReference type="GO" id="GO:0005524">
    <property type="term" value="F:ATP binding"/>
    <property type="evidence" value="ECO:0007669"/>
    <property type="project" value="UniProtKB-UniRule"/>
</dbReference>
<dbReference type="CDD" id="cd16442">
    <property type="entry name" value="BPL"/>
    <property type="match status" value="1"/>
</dbReference>
<name>A0A5D3WMY4_9BACT</name>
<evidence type="ECO:0000259" key="7">
    <source>
        <dbReference type="PROSITE" id="PS51733"/>
    </source>
</evidence>
<dbReference type="SUPFAM" id="SSF55681">
    <property type="entry name" value="Class II aaRS and biotin synthetases"/>
    <property type="match status" value="1"/>
</dbReference>
<dbReference type="GO" id="GO:0004077">
    <property type="term" value="F:biotin--[biotin carboxyl-carrier protein] ligase activity"/>
    <property type="evidence" value="ECO:0007669"/>
    <property type="project" value="UniProtKB-UniRule"/>
</dbReference>
<dbReference type="InterPro" id="IPR008988">
    <property type="entry name" value="Transcriptional_repressor_C"/>
</dbReference>
<dbReference type="Pfam" id="PF02237">
    <property type="entry name" value="BPL_C"/>
    <property type="match status" value="1"/>
</dbReference>
<dbReference type="HAMAP" id="MF_00978">
    <property type="entry name" value="Bifunct_BirA"/>
    <property type="match status" value="1"/>
</dbReference>
<dbReference type="NCBIfam" id="TIGR00121">
    <property type="entry name" value="birA_ligase"/>
    <property type="match status" value="1"/>
</dbReference>
<dbReference type="SUPFAM" id="SSF46785">
    <property type="entry name" value="Winged helix' DNA-binding domain"/>
    <property type="match status" value="1"/>
</dbReference>
<dbReference type="GO" id="GO:0003677">
    <property type="term" value="F:DNA binding"/>
    <property type="evidence" value="ECO:0007669"/>
    <property type="project" value="UniProtKB-UniRule"/>
</dbReference>
<dbReference type="InterPro" id="IPR036390">
    <property type="entry name" value="WH_DNA-bd_sf"/>
</dbReference>
<evidence type="ECO:0000256" key="2">
    <source>
        <dbReference type="ARBA" id="ARBA00022741"/>
    </source>
</evidence>
<keyword evidence="6" id="KW-0678">Repressor</keyword>
<dbReference type="InterPro" id="IPR045864">
    <property type="entry name" value="aa-tRNA-synth_II/BPL/LPL"/>
</dbReference>
<feature type="binding site" evidence="6">
    <location>
        <position position="119"/>
    </location>
    <ligand>
        <name>biotin</name>
        <dbReference type="ChEBI" id="CHEBI:57586"/>
    </ligand>
</feature>
<keyword evidence="9" id="KW-1185">Reference proteome</keyword>
<accession>A0A5D3WMY4</accession>
<proteinExistence type="inferred from homology"/>
<keyword evidence="4 6" id="KW-0092">Biotin</keyword>
<dbReference type="Gene3D" id="2.30.30.100">
    <property type="match status" value="1"/>
</dbReference>
<comment type="function">
    <text evidence="6">Acts both as a biotin--[acetyl-CoA-carboxylase] ligase and a repressor.</text>
</comment>
<evidence type="ECO:0000256" key="3">
    <source>
        <dbReference type="ARBA" id="ARBA00022840"/>
    </source>
</evidence>
<feature type="DNA-binding region" description="H-T-H motif" evidence="6">
    <location>
        <begin position="24"/>
        <end position="43"/>
    </location>
</feature>
<dbReference type="InterPro" id="IPR004408">
    <property type="entry name" value="Biotin_CoA_COase_ligase"/>
</dbReference>
<dbReference type="InterPro" id="IPR030855">
    <property type="entry name" value="Bifunct_BirA"/>
</dbReference>
<evidence type="ECO:0000313" key="9">
    <source>
        <dbReference type="Proteomes" id="UP000324159"/>
    </source>
</evidence>
<evidence type="ECO:0000256" key="5">
    <source>
        <dbReference type="ARBA" id="ARBA00047846"/>
    </source>
</evidence>
<feature type="binding site" evidence="6">
    <location>
        <position position="190"/>
    </location>
    <ligand>
        <name>biotin</name>
        <dbReference type="ChEBI" id="CHEBI:57586"/>
    </ligand>
</feature>
<dbReference type="OrthoDB" id="9807064at2"/>
<dbReference type="Pfam" id="PF08279">
    <property type="entry name" value="HTH_11"/>
    <property type="match status" value="1"/>
</dbReference>
<dbReference type="InterPro" id="IPR013196">
    <property type="entry name" value="HTH_11"/>
</dbReference>
<feature type="binding site" evidence="6">
    <location>
        <begin position="95"/>
        <end position="97"/>
    </location>
    <ligand>
        <name>biotin</name>
        <dbReference type="ChEBI" id="CHEBI:57586"/>
    </ligand>
</feature>
<feature type="domain" description="BPL/LPL catalytic" evidence="7">
    <location>
        <begin position="72"/>
        <end position="263"/>
    </location>
</feature>
<dbReference type="InterPro" id="IPR036388">
    <property type="entry name" value="WH-like_DNA-bd_sf"/>
</dbReference>
<keyword evidence="1 6" id="KW-0436">Ligase</keyword>
<dbReference type="EC" id="6.3.4.15" evidence="6"/>
<comment type="caution">
    <text evidence="8">The sequence shown here is derived from an EMBL/GenBank/DDBJ whole genome shotgun (WGS) entry which is preliminary data.</text>
</comment>
<comment type="similarity">
    <text evidence="6">Belongs to the biotin--protein ligase family.</text>
</comment>
<dbReference type="Gene3D" id="1.10.10.10">
    <property type="entry name" value="Winged helix-like DNA-binding domain superfamily/Winged helix DNA-binding domain"/>
    <property type="match status" value="1"/>
</dbReference>
<keyword evidence="6" id="KW-0804">Transcription</keyword>
<organism evidence="8 9">
    <name type="scientific">Geothermobacter ehrlichii</name>
    <dbReference type="NCBI Taxonomy" id="213224"/>
    <lineage>
        <taxon>Bacteria</taxon>
        <taxon>Pseudomonadati</taxon>
        <taxon>Thermodesulfobacteriota</taxon>
        <taxon>Desulfuromonadia</taxon>
        <taxon>Desulfuromonadales</taxon>
        <taxon>Geothermobacteraceae</taxon>
        <taxon>Geothermobacter</taxon>
    </lineage>
</organism>
<dbReference type="SUPFAM" id="SSF50037">
    <property type="entry name" value="C-terminal domain of transcriptional repressors"/>
    <property type="match status" value="1"/>
</dbReference>
<dbReference type="Gene3D" id="3.30.930.10">
    <property type="entry name" value="Bira Bifunctional Protein, Domain 2"/>
    <property type="match status" value="1"/>
</dbReference>
<keyword evidence="3 6" id="KW-0067">ATP-binding</keyword>
<dbReference type="PROSITE" id="PS51733">
    <property type="entry name" value="BPL_LPL_CATALYTIC"/>
    <property type="match status" value="1"/>
</dbReference>
<protein>
    <recommendedName>
        <fullName evidence="6">Bifunctional ligase/repressor BirA</fullName>
    </recommendedName>
    <alternativeName>
        <fullName evidence="6">Biotin--[acetyl-CoA-carboxylase] ligase</fullName>
        <ecNumber evidence="6">6.3.4.15</ecNumber>
    </alternativeName>
    <alternativeName>
        <fullName evidence="6">Biotin--protein ligase</fullName>
    </alternativeName>
    <alternativeName>
        <fullName evidence="6">Biotin-[acetyl-CoA carboxylase] synthetase</fullName>
    </alternativeName>
</protein>
<gene>
    <name evidence="6" type="primary">birA</name>
    <name evidence="8" type="ORF">EDC39_10124</name>
</gene>
<dbReference type="InterPro" id="IPR003142">
    <property type="entry name" value="BPL_C"/>
</dbReference>
<keyword evidence="6" id="KW-0805">Transcription regulation</keyword>
<dbReference type="Proteomes" id="UP000324159">
    <property type="component" value="Unassembled WGS sequence"/>
</dbReference>
<dbReference type="EMBL" id="VNIB01000001">
    <property type="protein sequence ID" value="TYO99864.1"/>
    <property type="molecule type" value="Genomic_DNA"/>
</dbReference>
<evidence type="ECO:0000256" key="4">
    <source>
        <dbReference type="ARBA" id="ARBA00023267"/>
    </source>
</evidence>
<dbReference type="GO" id="GO:0005737">
    <property type="term" value="C:cytoplasm"/>
    <property type="evidence" value="ECO:0007669"/>
    <property type="project" value="TreeGrafter"/>
</dbReference>
<comment type="catalytic activity">
    <reaction evidence="5 6">
        <text>biotin + L-lysyl-[protein] + ATP = N(6)-biotinyl-L-lysyl-[protein] + AMP + diphosphate + H(+)</text>
        <dbReference type="Rhea" id="RHEA:11756"/>
        <dbReference type="Rhea" id="RHEA-COMP:9752"/>
        <dbReference type="Rhea" id="RHEA-COMP:10505"/>
        <dbReference type="ChEBI" id="CHEBI:15378"/>
        <dbReference type="ChEBI" id="CHEBI:29969"/>
        <dbReference type="ChEBI" id="CHEBI:30616"/>
        <dbReference type="ChEBI" id="CHEBI:33019"/>
        <dbReference type="ChEBI" id="CHEBI:57586"/>
        <dbReference type="ChEBI" id="CHEBI:83144"/>
        <dbReference type="ChEBI" id="CHEBI:456215"/>
        <dbReference type="EC" id="6.3.4.15"/>
    </reaction>
</comment>
<dbReference type="GO" id="GO:0006355">
    <property type="term" value="P:regulation of DNA-templated transcription"/>
    <property type="evidence" value="ECO:0007669"/>
    <property type="project" value="UniProtKB-UniRule"/>
</dbReference>
<dbReference type="RefSeq" id="WP_148894073.1">
    <property type="nucleotide sequence ID" value="NZ_VNIB01000001.1"/>
</dbReference>
<dbReference type="AlphaFoldDB" id="A0A5D3WMY4"/>
<evidence type="ECO:0000256" key="6">
    <source>
        <dbReference type="HAMAP-Rule" id="MF_00978"/>
    </source>
</evidence>
<sequence length="339" mass="37101">MPATDVRQQLLRLFREAGGQHVSGARLSRELGISRAAVWKQIELLRARGYRIEAERSRGYRLLGGPDRVTPEEIRSRLGESLVGRRVVCFERTDSTNLQALRLAEQGAEEGTVLIAEAQDAGKGRLGRSWLSPPGVNLYTSIILRPEIPPWDAPQMTFLAAMAVVRAVEEVCALSPRVKWPNDLLLGGRKVAGLLSELSADMDRVRAVVLGIGLNVNMSPEQIPSTLRYPATSLAIEGGRNYSRIDLACAICRHLDALYRLYRERGFEPVRLAWEANCDLIGRRVEVSCGEGTLRGRVRGIDGDGALLLDGPGGGVERILAGDVRPLGTDPGEQATKEH</sequence>
<dbReference type="InterPro" id="IPR004143">
    <property type="entry name" value="BPL_LPL_catalytic"/>
</dbReference>
<evidence type="ECO:0000256" key="1">
    <source>
        <dbReference type="ARBA" id="ARBA00022598"/>
    </source>
</evidence>
<dbReference type="PANTHER" id="PTHR12835">
    <property type="entry name" value="BIOTIN PROTEIN LIGASE"/>
    <property type="match status" value="1"/>
</dbReference>
<keyword evidence="2 6" id="KW-0547">Nucleotide-binding</keyword>
<evidence type="ECO:0000313" key="8">
    <source>
        <dbReference type="EMBL" id="TYO99864.1"/>
    </source>
</evidence>
<dbReference type="Pfam" id="PF03099">
    <property type="entry name" value="BPL_LplA_LipB"/>
    <property type="match status" value="1"/>
</dbReference>